<dbReference type="OrthoDB" id="6603614at2759"/>
<proteinExistence type="predicted"/>
<feature type="compositionally biased region" description="Polar residues" evidence="1">
    <location>
        <begin position="512"/>
        <end position="526"/>
    </location>
</feature>
<feature type="region of interest" description="Disordered" evidence="1">
    <location>
        <begin position="701"/>
        <end position="736"/>
    </location>
</feature>
<evidence type="ECO:0000313" key="3">
    <source>
        <dbReference type="Proteomes" id="UP000325440"/>
    </source>
</evidence>
<protein>
    <recommendedName>
        <fullName evidence="4">SANTA domain-containing protein</fullName>
    </recommendedName>
</protein>
<dbReference type="Proteomes" id="UP000325440">
    <property type="component" value="Unassembled WGS sequence"/>
</dbReference>
<organism evidence="2 3">
    <name type="scientific">Cinara cedri</name>
    <dbReference type="NCBI Taxonomy" id="506608"/>
    <lineage>
        <taxon>Eukaryota</taxon>
        <taxon>Metazoa</taxon>
        <taxon>Ecdysozoa</taxon>
        <taxon>Arthropoda</taxon>
        <taxon>Hexapoda</taxon>
        <taxon>Insecta</taxon>
        <taxon>Pterygota</taxon>
        <taxon>Neoptera</taxon>
        <taxon>Paraneoptera</taxon>
        <taxon>Hemiptera</taxon>
        <taxon>Sternorrhyncha</taxon>
        <taxon>Aphidomorpha</taxon>
        <taxon>Aphidoidea</taxon>
        <taxon>Aphididae</taxon>
        <taxon>Lachninae</taxon>
        <taxon>Cinara</taxon>
    </lineage>
</organism>
<reference evidence="2 3" key="1">
    <citation type="submission" date="2019-08" db="EMBL/GenBank/DDBJ databases">
        <authorList>
            <person name="Alioto T."/>
            <person name="Alioto T."/>
            <person name="Gomez Garrido J."/>
        </authorList>
    </citation>
    <scope>NUCLEOTIDE SEQUENCE [LARGE SCALE GENOMIC DNA]</scope>
</reference>
<feature type="region of interest" description="Disordered" evidence="1">
    <location>
        <begin position="114"/>
        <end position="202"/>
    </location>
</feature>
<feature type="compositionally biased region" description="Low complexity" evidence="1">
    <location>
        <begin position="495"/>
        <end position="509"/>
    </location>
</feature>
<feature type="compositionally biased region" description="Polar residues" evidence="1">
    <location>
        <begin position="151"/>
        <end position="202"/>
    </location>
</feature>
<feature type="region of interest" description="Disordered" evidence="1">
    <location>
        <begin position="439"/>
        <end position="458"/>
    </location>
</feature>
<feature type="compositionally biased region" description="Polar residues" evidence="1">
    <location>
        <begin position="121"/>
        <end position="143"/>
    </location>
</feature>
<evidence type="ECO:0000256" key="1">
    <source>
        <dbReference type="SAM" id="MobiDB-lite"/>
    </source>
</evidence>
<evidence type="ECO:0000313" key="2">
    <source>
        <dbReference type="EMBL" id="VVC45965.1"/>
    </source>
</evidence>
<feature type="region of interest" description="Disordered" evidence="1">
    <location>
        <begin position="368"/>
        <end position="434"/>
    </location>
</feature>
<feature type="compositionally biased region" description="Basic and acidic residues" evidence="1">
    <location>
        <begin position="708"/>
        <end position="733"/>
    </location>
</feature>
<accession>A0A5E4NSR7</accession>
<dbReference type="EMBL" id="CABPRJ010002423">
    <property type="protein sequence ID" value="VVC45965.1"/>
    <property type="molecule type" value="Genomic_DNA"/>
</dbReference>
<name>A0A5E4NSR7_9HEMI</name>
<sequence length="872" mass="97948">MNSTFRMPLIIQPQPPPTHSETLLFNDILEEKITLLRNTFTEFLQVQSYQKFNAEFSNFLKRSKRIIQEGHRNGSNFSRMISSTDITPFFSRPSASLYRPQTALSAIGSSSRSAFKAPVPTEQSNNLPQNPEVNIQPTNQPTVHLSRDDNNTCSTSSFQPNVISSTVNENAQEENQPSTSAAFTNSTNNQSPAVSDKNTISKRNSYSDVTVIENKLEDSQKDDGSNSIESLLGNAGFKIDIGKIDESNISKNKDKVNEKNKEKYLSKWSVNLKRIKLVHKSKICLAITGSLLSDDRNTIKERFHDAGYLEGRKENNLIKTTNGIYNLIGNIIGGSPNELYHVCLEVRGIPRTWRQIVNKLTNNERDKRNETLNFTLESPAGPSNARKNDVKSNLHMNEETNAKRKRSESDLTENHKSKQRKLTKQLTPLMASTPFKAKKKDTMFETPSQMKSQKNKVNENLHRTRNSTRNTINGTGKGLLKDQSIASLKRKTPEKTLLNSNSRTNSSKRVLGNSTKGSSVISSKQTSLVNNSKLVIKKTPENDKSTKSVKIVNRKQLTLAKNSKLVIKTPENDVSTESIKVVNREPPTLTKNSKQAIKTPENDKFTNNVKVVNCKQPSLVNKSKVVSKTPENDKSTKNVKVVNRKQPSLVNKSKVVSKTLTLAKNSKQVIKTPENKKSTKSEKVVKDKKNITLSLKKSTKNKITKVTKQKEKNSSERKVSAKKEKKNKLEMKKKQANTSRGEIGLFDNIDYSAYGDLSDFNIMASPTKLTSTSCTETSRSETPPLFGHQWSSSGKSIAMSEGPSLLCKSIEAKALKRVKAPKFTLEEELKNNRRTNNKQSIDYKKVTNQINQMLQFGEQYDRDDDSFFDSVI</sequence>
<keyword evidence="3" id="KW-1185">Reference proteome</keyword>
<dbReference type="AlphaFoldDB" id="A0A5E4NSR7"/>
<gene>
    <name evidence="2" type="ORF">CINCED_3A020446</name>
</gene>
<feature type="region of interest" description="Disordered" evidence="1">
    <location>
        <begin position="465"/>
        <end position="526"/>
    </location>
</feature>
<evidence type="ECO:0008006" key="4">
    <source>
        <dbReference type="Google" id="ProtNLM"/>
    </source>
</evidence>
<feature type="compositionally biased region" description="Basic and acidic residues" evidence="1">
    <location>
        <begin position="386"/>
        <end position="416"/>
    </location>
</feature>